<dbReference type="PRINTS" id="PR00368">
    <property type="entry name" value="FADPNR"/>
</dbReference>
<reference evidence="6 7" key="1">
    <citation type="journal article" date="2005" name="Int. J. Syst. Evol. Microbiol.">
        <title>Bacillus cibi sp. nov., isolated from jeotgal, a traditional Korean fermented seafood.</title>
        <authorList>
            <person name="Yoon J.H."/>
            <person name="Lee C.H."/>
            <person name="Oh T.K."/>
        </authorList>
    </citation>
    <scope>NUCLEOTIDE SEQUENCE [LARGE SCALE GENOMIC DNA]</scope>
    <source>
        <strain evidence="6 7">DSM 16189</strain>
    </source>
</reference>
<evidence type="ECO:0000256" key="3">
    <source>
        <dbReference type="ARBA" id="ARBA00022630"/>
    </source>
</evidence>
<dbReference type="Pfam" id="PF07992">
    <property type="entry name" value="Pyr_redox_2"/>
    <property type="match status" value="1"/>
</dbReference>
<dbReference type="STRING" id="246786.GS18_0217275"/>
<evidence type="ECO:0000259" key="5">
    <source>
        <dbReference type="Pfam" id="PF07992"/>
    </source>
</evidence>
<sequence length="302" mass="32524">MNEIYECLIIGAGIAGLQAAIQLGRYKRNVLVIDSGEGRSSLCRSYRNILGWPDGISGEELRALGKTQAEKTGVHFLSGRVVGLKKGENAFEAETASGAVYYAKRILLSTGLSDRMPELPGLKACLGLSVYVCPDCDGYEVRDKKTIVLGAGAAGANMALTLSYWTDSIVYVNHEQQSIPEDLILKLTHKGIMTVDKKADEVLTENESVFKGIRFADGTLLEGERGFLAFGGNTVHTGLAAMLGAERLENKHVLTNPRTKETSVKYVWAAGDAGVHSEQVTIAMGEGCQAAVWIHKSLMDGE</sequence>
<proteinExistence type="predicted"/>
<dbReference type="SUPFAM" id="SSF51905">
    <property type="entry name" value="FAD/NAD(P)-binding domain"/>
    <property type="match status" value="1"/>
</dbReference>
<evidence type="ECO:0000256" key="4">
    <source>
        <dbReference type="ARBA" id="ARBA00023002"/>
    </source>
</evidence>
<dbReference type="InterPro" id="IPR023753">
    <property type="entry name" value="FAD/NAD-binding_dom"/>
</dbReference>
<evidence type="ECO:0000256" key="2">
    <source>
        <dbReference type="ARBA" id="ARBA00011738"/>
    </source>
</evidence>
<dbReference type="PANTHER" id="PTHR48105">
    <property type="entry name" value="THIOREDOXIN REDUCTASE 1-RELATED-RELATED"/>
    <property type="match status" value="1"/>
</dbReference>
<organism evidence="6 7">
    <name type="scientific">Metabacillus indicus</name>
    <name type="common">Bacillus indicus</name>
    <dbReference type="NCBI Taxonomy" id="246786"/>
    <lineage>
        <taxon>Bacteria</taxon>
        <taxon>Bacillati</taxon>
        <taxon>Bacillota</taxon>
        <taxon>Bacilli</taxon>
        <taxon>Bacillales</taxon>
        <taxon>Bacillaceae</taxon>
        <taxon>Metabacillus</taxon>
    </lineage>
</organism>
<name>A0A084GLS3_METID</name>
<comment type="cofactor">
    <cofactor evidence="1">
        <name>FAD</name>
        <dbReference type="ChEBI" id="CHEBI:57692"/>
    </cofactor>
</comment>
<dbReference type="AlphaFoldDB" id="A0A084GLS3"/>
<dbReference type="PRINTS" id="PR00469">
    <property type="entry name" value="PNDRDTASEII"/>
</dbReference>
<gene>
    <name evidence="6" type="ORF">GS18_0217275</name>
</gene>
<comment type="subunit">
    <text evidence="2">Homodimer.</text>
</comment>
<keyword evidence="3" id="KW-0285">Flavoprotein</keyword>
<accession>A0A084GLS3</accession>
<dbReference type="GO" id="GO:0016491">
    <property type="term" value="F:oxidoreductase activity"/>
    <property type="evidence" value="ECO:0007669"/>
    <property type="project" value="UniProtKB-KW"/>
</dbReference>
<keyword evidence="4" id="KW-0560">Oxidoreductase</keyword>
<comment type="caution">
    <text evidence="6">The sequence shown here is derived from an EMBL/GenBank/DDBJ whole genome shotgun (WGS) entry which is preliminary data.</text>
</comment>
<evidence type="ECO:0000313" key="7">
    <source>
        <dbReference type="Proteomes" id="UP000028549"/>
    </source>
</evidence>
<dbReference type="RefSeq" id="WP_029566138.1">
    <property type="nucleotide sequence ID" value="NZ_JNVC02000014.1"/>
</dbReference>
<dbReference type="Gene3D" id="3.50.50.60">
    <property type="entry name" value="FAD/NAD(P)-binding domain"/>
    <property type="match status" value="2"/>
</dbReference>
<dbReference type="InterPro" id="IPR036188">
    <property type="entry name" value="FAD/NAD-bd_sf"/>
</dbReference>
<protein>
    <submittedName>
        <fullName evidence="6">Pyridine nucleotide-disulfide oxidoreductase</fullName>
    </submittedName>
</protein>
<dbReference type="InterPro" id="IPR050097">
    <property type="entry name" value="Ferredoxin-NADP_redctase_2"/>
</dbReference>
<dbReference type="OrthoDB" id="9806179at2"/>
<evidence type="ECO:0000313" key="6">
    <source>
        <dbReference type="EMBL" id="KEZ48285.1"/>
    </source>
</evidence>
<dbReference type="Proteomes" id="UP000028549">
    <property type="component" value="Unassembled WGS sequence"/>
</dbReference>
<keyword evidence="7" id="KW-1185">Reference proteome</keyword>
<dbReference type="EMBL" id="JNVC02000014">
    <property type="protein sequence ID" value="KEZ48285.1"/>
    <property type="molecule type" value="Genomic_DNA"/>
</dbReference>
<feature type="domain" description="FAD/NAD(P)-binding" evidence="5">
    <location>
        <begin position="6"/>
        <end position="287"/>
    </location>
</feature>
<evidence type="ECO:0000256" key="1">
    <source>
        <dbReference type="ARBA" id="ARBA00001974"/>
    </source>
</evidence>